<evidence type="ECO:0000313" key="9">
    <source>
        <dbReference type="EMBL" id="OJH49022.1"/>
    </source>
</evidence>
<feature type="transmembrane region" description="Helical" evidence="8">
    <location>
        <begin position="66"/>
        <end position="87"/>
    </location>
</feature>
<dbReference type="PANTHER" id="PTHR28259">
    <property type="entry name" value="FLUORIDE EXPORT PROTEIN 1-RELATED"/>
    <property type="match status" value="1"/>
</dbReference>
<keyword evidence="8" id="KW-0813">Transport</keyword>
<evidence type="ECO:0000313" key="11">
    <source>
        <dbReference type="EMBL" id="SMH38681.1"/>
    </source>
</evidence>
<reference evidence="10 14" key="4">
    <citation type="submission" date="2018-10" db="EMBL/GenBank/DDBJ databases">
        <title>Cultivation of a novel Methanohalophilus strain from Kebrit Deep of the Red Sea and a genomic comparison of members of the genus Methanohalophilus.</title>
        <authorList>
            <person name="Guan Y."/>
            <person name="Ngugi D.K."/>
            <person name="Stingl U."/>
        </authorList>
    </citation>
    <scope>NUCLEOTIDE SEQUENCE [LARGE SCALE GENOMIC DNA]</scope>
    <source>
        <strain evidence="10 14">DSM 7471</strain>
    </source>
</reference>
<keyword evidence="8" id="KW-0407">Ion channel</keyword>
<comment type="subcellular location">
    <subcellularLocation>
        <location evidence="1 8">Cell membrane</location>
        <topology evidence="1 8">Multi-pass membrane protein</topology>
    </subcellularLocation>
</comment>
<keyword evidence="8" id="KW-0479">Metal-binding</keyword>
<dbReference type="InterPro" id="IPR003691">
    <property type="entry name" value="FluC"/>
</dbReference>
<evidence type="ECO:0000256" key="4">
    <source>
        <dbReference type="ARBA" id="ARBA00022989"/>
    </source>
</evidence>
<gene>
    <name evidence="8 10" type="primary">crcB</name>
    <name evidence="8" type="synonym">fluC</name>
    <name evidence="10" type="ORF">EFE41_07525</name>
    <name evidence="9" type="ORF">MPF_1524</name>
    <name evidence="11" type="ORF">SAMN06264941_1285</name>
</gene>
<dbReference type="Pfam" id="PF02537">
    <property type="entry name" value="CRCB"/>
    <property type="match status" value="1"/>
</dbReference>
<dbReference type="GO" id="GO:0140114">
    <property type="term" value="P:cellular detoxification of fluoride"/>
    <property type="evidence" value="ECO:0007669"/>
    <property type="project" value="UniProtKB-UniRule"/>
</dbReference>
<dbReference type="STRING" id="523843.SAMN06264941_1285"/>
<dbReference type="AlphaFoldDB" id="A0A1L9C3B7"/>
<dbReference type="EMBL" id="RJJH01000012">
    <property type="protein sequence ID" value="RNI10237.1"/>
    <property type="molecule type" value="Genomic_DNA"/>
</dbReference>
<evidence type="ECO:0000256" key="7">
    <source>
        <dbReference type="ARBA" id="ARBA00035585"/>
    </source>
</evidence>
<dbReference type="GO" id="GO:0062054">
    <property type="term" value="F:fluoride channel activity"/>
    <property type="evidence" value="ECO:0007669"/>
    <property type="project" value="UniProtKB-UniRule"/>
</dbReference>
<dbReference type="Proteomes" id="UP000193969">
    <property type="component" value="Unassembled WGS sequence"/>
</dbReference>
<proteinExistence type="inferred from homology"/>
<feature type="transmembrane region" description="Helical" evidence="8">
    <location>
        <begin position="99"/>
        <end position="119"/>
    </location>
</feature>
<reference evidence="9 12" key="1">
    <citation type="submission" date="2014-12" db="EMBL/GenBank/DDBJ databases">
        <title>The genome sequence of Methanohalophilus portucalensis strain FDF1.</title>
        <authorList>
            <person name="Lai M.-C."/>
            <person name="Lai S.-J."/>
        </authorList>
    </citation>
    <scope>NUCLEOTIDE SEQUENCE [LARGE SCALE GENOMIC DNA]</scope>
    <source>
        <strain evidence="9 12">FDF-1</strain>
    </source>
</reference>
<evidence type="ECO:0000256" key="8">
    <source>
        <dbReference type="HAMAP-Rule" id="MF_00454"/>
    </source>
</evidence>
<dbReference type="NCBIfam" id="NF010820">
    <property type="entry name" value="PRK14224.1"/>
    <property type="match status" value="1"/>
</dbReference>
<reference evidence="13" key="3">
    <citation type="submission" date="2017-04" db="EMBL/GenBank/DDBJ databases">
        <authorList>
            <person name="Varghese N."/>
            <person name="Submissions S."/>
        </authorList>
    </citation>
    <scope>NUCLEOTIDE SEQUENCE [LARGE SCALE GENOMIC DNA]</scope>
    <source>
        <strain evidence="13">FDF-1</strain>
    </source>
</reference>
<feature type="transmembrane region" description="Helical" evidence="8">
    <location>
        <begin position="37"/>
        <end position="54"/>
    </location>
</feature>
<keyword evidence="13" id="KW-1185">Reference proteome</keyword>
<dbReference type="OrthoDB" id="253428at2157"/>
<feature type="transmembrane region" description="Helical" evidence="8">
    <location>
        <begin position="6"/>
        <end position="25"/>
    </location>
</feature>
<reference evidence="11" key="2">
    <citation type="submission" date="2017-04" db="EMBL/GenBank/DDBJ databases">
        <authorList>
            <person name="Afonso C.L."/>
            <person name="Miller P.J."/>
            <person name="Scott M.A."/>
            <person name="Spackman E."/>
            <person name="Goraichik I."/>
            <person name="Dimitrov K.M."/>
            <person name="Suarez D.L."/>
            <person name="Swayne D.E."/>
        </authorList>
    </citation>
    <scope>NUCLEOTIDE SEQUENCE [LARGE SCALE GENOMIC DNA]</scope>
    <source>
        <strain evidence="11">FDF-1</strain>
    </source>
</reference>
<comment type="similarity">
    <text evidence="6 8">Belongs to the fluoride channel Fluc/FEX (TC 1.A.43) family.</text>
</comment>
<dbReference type="EMBL" id="JWTK01000004">
    <property type="protein sequence ID" value="OJH49022.1"/>
    <property type="molecule type" value="Genomic_DNA"/>
</dbReference>
<evidence type="ECO:0000256" key="5">
    <source>
        <dbReference type="ARBA" id="ARBA00023136"/>
    </source>
</evidence>
<feature type="binding site" evidence="8">
    <location>
        <position position="77"/>
    </location>
    <ligand>
        <name>Na(+)</name>
        <dbReference type="ChEBI" id="CHEBI:29101"/>
        <note>structural</note>
    </ligand>
</feature>
<keyword evidence="3 8" id="KW-0812">Transmembrane</keyword>
<dbReference type="HAMAP" id="MF_00454">
    <property type="entry name" value="FluC"/>
    <property type="match status" value="1"/>
</dbReference>
<evidence type="ECO:0000256" key="6">
    <source>
        <dbReference type="ARBA" id="ARBA00035120"/>
    </source>
</evidence>
<dbReference type="Proteomes" id="UP000278252">
    <property type="component" value="Unassembled WGS sequence"/>
</dbReference>
<keyword evidence="8" id="KW-0406">Ion transport</keyword>
<keyword evidence="2 8" id="KW-1003">Cell membrane</keyword>
<evidence type="ECO:0000313" key="12">
    <source>
        <dbReference type="Proteomes" id="UP000185713"/>
    </source>
</evidence>
<evidence type="ECO:0000256" key="2">
    <source>
        <dbReference type="ARBA" id="ARBA00022475"/>
    </source>
</evidence>
<dbReference type="RefSeq" id="WP_072360612.1">
    <property type="nucleotide sequence ID" value="NZ_FXBN01000002.1"/>
</dbReference>
<evidence type="ECO:0000256" key="3">
    <source>
        <dbReference type="ARBA" id="ARBA00022692"/>
    </source>
</evidence>
<name>A0A1L9C3B7_9EURY</name>
<evidence type="ECO:0000313" key="13">
    <source>
        <dbReference type="Proteomes" id="UP000193969"/>
    </source>
</evidence>
<dbReference type="PANTHER" id="PTHR28259:SF1">
    <property type="entry name" value="FLUORIDE EXPORT PROTEIN 1-RELATED"/>
    <property type="match status" value="1"/>
</dbReference>
<dbReference type="EMBL" id="FXBN01000002">
    <property type="protein sequence ID" value="SMH38681.1"/>
    <property type="molecule type" value="Genomic_DNA"/>
</dbReference>
<sequence length="122" mass="13460">MEYRDVTNLFLLGTGGFLGAVCRYGTSIMIPGTRGTLVVNVLGSFLLGLLLFYSDYIGYLTPRIRMFAGIGFLGAFTTFSTFIVQTVQMQPLYGFTNMMINLLPGLFAIFLARSLIIYIGGR</sequence>
<evidence type="ECO:0000256" key="1">
    <source>
        <dbReference type="ARBA" id="ARBA00004651"/>
    </source>
</evidence>
<keyword evidence="5 8" id="KW-0472">Membrane</keyword>
<dbReference type="GO" id="GO:0046872">
    <property type="term" value="F:metal ion binding"/>
    <property type="evidence" value="ECO:0007669"/>
    <property type="project" value="UniProtKB-KW"/>
</dbReference>
<protein>
    <recommendedName>
        <fullName evidence="8">Fluoride-specific ion channel FluC</fullName>
    </recommendedName>
</protein>
<keyword evidence="4 8" id="KW-1133">Transmembrane helix</keyword>
<evidence type="ECO:0000313" key="10">
    <source>
        <dbReference type="EMBL" id="RNI10237.1"/>
    </source>
</evidence>
<organism evidence="9 12">
    <name type="scientific">Methanohalophilus portucalensis FDF-1</name>
    <dbReference type="NCBI Taxonomy" id="523843"/>
    <lineage>
        <taxon>Archaea</taxon>
        <taxon>Methanobacteriati</taxon>
        <taxon>Methanobacteriota</taxon>
        <taxon>Stenosarchaea group</taxon>
        <taxon>Methanomicrobia</taxon>
        <taxon>Methanosarcinales</taxon>
        <taxon>Methanosarcinaceae</taxon>
        <taxon>Methanohalophilus</taxon>
    </lineage>
</organism>
<comment type="function">
    <text evidence="8">Fluoride-specific ion channel. Important for reducing fluoride concentration in the cell, thus reducing its toxicity.</text>
</comment>
<comment type="activity regulation">
    <text evidence="8">Na(+) is not transported, but it plays an essential structural role and its presence is essential for fluoride channel function.</text>
</comment>
<dbReference type="Proteomes" id="UP000185713">
    <property type="component" value="Unassembled WGS sequence"/>
</dbReference>
<comment type="catalytic activity">
    <reaction evidence="7">
        <text>fluoride(in) = fluoride(out)</text>
        <dbReference type="Rhea" id="RHEA:76159"/>
        <dbReference type="ChEBI" id="CHEBI:17051"/>
    </reaction>
    <physiologicalReaction direction="left-to-right" evidence="7">
        <dbReference type="Rhea" id="RHEA:76160"/>
    </physiologicalReaction>
</comment>
<dbReference type="GO" id="GO:0005886">
    <property type="term" value="C:plasma membrane"/>
    <property type="evidence" value="ECO:0007669"/>
    <property type="project" value="UniProtKB-SubCell"/>
</dbReference>
<accession>A0A1L9C3B7</accession>
<keyword evidence="8" id="KW-0915">Sodium</keyword>
<feature type="binding site" evidence="8">
    <location>
        <position position="74"/>
    </location>
    <ligand>
        <name>Na(+)</name>
        <dbReference type="ChEBI" id="CHEBI:29101"/>
        <note>structural</note>
    </ligand>
</feature>
<evidence type="ECO:0000313" key="14">
    <source>
        <dbReference type="Proteomes" id="UP000278252"/>
    </source>
</evidence>